<evidence type="ECO:0000256" key="2">
    <source>
        <dbReference type="ARBA" id="ARBA00024867"/>
    </source>
</evidence>
<keyword evidence="3" id="KW-0597">Phosphoprotein</keyword>
<proteinExistence type="predicted"/>
<dbReference type="AlphaFoldDB" id="A0A2S8R9Z9"/>
<dbReference type="Proteomes" id="UP000239720">
    <property type="component" value="Unassembled WGS sequence"/>
</dbReference>
<dbReference type="Gene3D" id="3.40.50.2300">
    <property type="match status" value="1"/>
</dbReference>
<feature type="domain" description="Response regulatory" evidence="4">
    <location>
        <begin position="1"/>
        <end position="39"/>
    </location>
</feature>
<evidence type="ECO:0000256" key="1">
    <source>
        <dbReference type="ARBA" id="ARBA00018672"/>
    </source>
</evidence>
<sequence length="39" mass="4511">MDKLEENPDIILLDINMPGIDGFGVCKEIRNKQLPQYCF</sequence>
<accession>A0A2S8R9Z9</accession>
<dbReference type="GO" id="GO:0000160">
    <property type="term" value="P:phosphorelay signal transduction system"/>
    <property type="evidence" value="ECO:0007669"/>
    <property type="project" value="InterPro"/>
</dbReference>
<evidence type="ECO:0000313" key="5">
    <source>
        <dbReference type="EMBL" id="PQQ66610.1"/>
    </source>
</evidence>
<dbReference type="PROSITE" id="PS50110">
    <property type="entry name" value="RESPONSE_REGULATORY"/>
    <property type="match status" value="1"/>
</dbReference>
<organism evidence="5 6">
    <name type="scientific">Acetivibrio saccincola</name>
    <dbReference type="NCBI Taxonomy" id="1677857"/>
    <lineage>
        <taxon>Bacteria</taxon>
        <taxon>Bacillati</taxon>
        <taxon>Bacillota</taxon>
        <taxon>Clostridia</taxon>
        <taxon>Eubacteriales</taxon>
        <taxon>Oscillospiraceae</taxon>
        <taxon>Acetivibrio</taxon>
    </lineage>
</organism>
<dbReference type="SUPFAM" id="SSF52172">
    <property type="entry name" value="CheY-like"/>
    <property type="match status" value="1"/>
</dbReference>
<protein>
    <recommendedName>
        <fullName evidence="1">Stage 0 sporulation protein A homolog</fullName>
    </recommendedName>
</protein>
<dbReference type="InterPro" id="IPR011006">
    <property type="entry name" value="CheY-like_superfamily"/>
</dbReference>
<gene>
    <name evidence="5" type="ORF">B9R14_07535</name>
</gene>
<name>A0A2S8R9Z9_9FIRM</name>
<feature type="modified residue" description="4-aspartylphosphate" evidence="3">
    <location>
        <position position="14"/>
    </location>
</feature>
<dbReference type="InterPro" id="IPR001789">
    <property type="entry name" value="Sig_transdc_resp-reg_receiver"/>
</dbReference>
<evidence type="ECO:0000259" key="4">
    <source>
        <dbReference type="PROSITE" id="PS50110"/>
    </source>
</evidence>
<evidence type="ECO:0000256" key="3">
    <source>
        <dbReference type="PROSITE-ProRule" id="PRU00169"/>
    </source>
</evidence>
<evidence type="ECO:0000313" key="6">
    <source>
        <dbReference type="Proteomes" id="UP000239720"/>
    </source>
</evidence>
<dbReference type="Pfam" id="PF00072">
    <property type="entry name" value="Response_reg"/>
    <property type="match status" value="1"/>
</dbReference>
<comment type="caution">
    <text evidence="5">The sequence shown here is derived from an EMBL/GenBank/DDBJ whole genome shotgun (WGS) entry which is preliminary data.</text>
</comment>
<dbReference type="EMBL" id="NEMB01000003">
    <property type="protein sequence ID" value="PQQ66610.1"/>
    <property type="molecule type" value="Genomic_DNA"/>
</dbReference>
<dbReference type="RefSeq" id="WP_242971655.1">
    <property type="nucleotide sequence ID" value="NZ_CP025197.1"/>
</dbReference>
<reference evidence="5 6" key="1">
    <citation type="journal article" date="2018" name="Syst. Appl. Microbiol.">
        <title>Characterization and high-quality draft genome sequence of Herbivorax saccincola A7, an anaerobic, alkaliphilic, thermophilic, cellulolytic, and xylanolytic bacterium.</title>
        <authorList>
            <person name="Aikawa S."/>
            <person name="Baramee S."/>
            <person name="Sermsathanaswadi J."/>
            <person name="Thianheng P."/>
            <person name="Tachaapaikoon C."/>
            <person name="Shikata A."/>
            <person name="Waeonukul R."/>
            <person name="Pason P."/>
            <person name="Ratanakhanokchai K."/>
            <person name="Kosugi A."/>
        </authorList>
    </citation>
    <scope>NUCLEOTIDE SEQUENCE [LARGE SCALE GENOMIC DNA]</scope>
    <source>
        <strain evidence="5 6">A7</strain>
    </source>
</reference>
<comment type="function">
    <text evidence="2">May play the central regulatory role in sporulation. It may be an element of the effector pathway responsible for the activation of sporulation genes in response to nutritional stress. Spo0A may act in concert with spo0H (a sigma factor) to control the expression of some genes that are critical to the sporulation process.</text>
</comment>